<reference evidence="4" key="1">
    <citation type="submission" date="2017-02" db="UniProtKB">
        <authorList>
            <consortium name="WormBaseParasite"/>
        </authorList>
    </citation>
    <scope>IDENTIFICATION</scope>
</reference>
<name>A0A0N4XUQ3_NIPBR</name>
<protein>
    <submittedName>
        <fullName evidence="4">LRRNT_2 domain-containing protein</fullName>
    </submittedName>
</protein>
<dbReference type="OrthoDB" id="5858654at2759"/>
<dbReference type="WBParaSite" id="NBR_0000645901-mRNA-1">
    <property type="protein sequence ID" value="NBR_0000645901-mRNA-1"/>
    <property type="gene ID" value="NBR_0000645901"/>
</dbReference>
<proteinExistence type="predicted"/>
<accession>A0A0N4XUQ3</accession>
<organism evidence="4">
    <name type="scientific">Nippostrongylus brasiliensis</name>
    <name type="common">Rat hookworm</name>
    <dbReference type="NCBI Taxonomy" id="27835"/>
    <lineage>
        <taxon>Eukaryota</taxon>
        <taxon>Metazoa</taxon>
        <taxon>Ecdysozoa</taxon>
        <taxon>Nematoda</taxon>
        <taxon>Chromadorea</taxon>
        <taxon>Rhabditida</taxon>
        <taxon>Rhabditina</taxon>
        <taxon>Rhabditomorpha</taxon>
        <taxon>Strongyloidea</taxon>
        <taxon>Heligmosomidae</taxon>
        <taxon>Nippostrongylus</taxon>
    </lineage>
</organism>
<dbReference type="OMA" id="PINHGHA"/>
<feature type="region of interest" description="Disordered" evidence="1">
    <location>
        <begin position="74"/>
        <end position="101"/>
    </location>
</feature>
<evidence type="ECO:0000313" key="3">
    <source>
        <dbReference type="Proteomes" id="UP000271162"/>
    </source>
</evidence>
<dbReference type="AlphaFoldDB" id="A0A0N4XUQ3"/>
<dbReference type="Proteomes" id="UP000271162">
    <property type="component" value="Unassembled WGS sequence"/>
</dbReference>
<evidence type="ECO:0000313" key="4">
    <source>
        <dbReference type="WBParaSite" id="NBR_0000645901-mRNA-1"/>
    </source>
</evidence>
<evidence type="ECO:0000256" key="1">
    <source>
        <dbReference type="SAM" id="MobiDB-lite"/>
    </source>
</evidence>
<evidence type="ECO:0000313" key="2">
    <source>
        <dbReference type="EMBL" id="VDL70049.1"/>
    </source>
</evidence>
<gene>
    <name evidence="2" type="ORF">NBR_LOCUS6460</name>
</gene>
<dbReference type="EMBL" id="UYSL01019802">
    <property type="protein sequence ID" value="VDL70049.1"/>
    <property type="molecule type" value="Genomic_DNA"/>
</dbReference>
<reference evidence="2 3" key="2">
    <citation type="submission" date="2018-11" db="EMBL/GenBank/DDBJ databases">
        <authorList>
            <consortium name="Pathogen Informatics"/>
        </authorList>
    </citation>
    <scope>NUCLEOTIDE SEQUENCE [LARGE SCALE GENOMIC DNA]</scope>
</reference>
<keyword evidence="3" id="KW-1185">Reference proteome</keyword>
<sequence length="173" mass="18968">MEWWGRRQIADRAECDRSCNSAGWSCSLIQFHIVGHVSSLYDTKCGDNHVPTLNEITRLNDPVLKEVFASSGIRNRAPRPDFEDNPRLPTGAPPQFQQQQPAERVYGEVPNNHNQPLGPIPTRPDPVQMAVDSGVNVLANGANALYREAASVGNAFATNTNTFASPLLSQFLG</sequence>